<sequence>MKLTVRTVFEAPAQLIWDEARRPRLLTYVAAPMQVFEPLVPATLPELWAEGRYLVRLWLLGVLPLGKQWIVVSYPDAELHARSEYTLRDRGYGDLITIWDHLITITARPDGRTDYCDEVEIRAGLMTPFIWCFAWTFYRHRQRRWRRLVANGFDYRGRR</sequence>
<organism evidence="1 2">
    <name type="scientific">Neoaquamicrobium sediminum</name>
    <dbReference type="NCBI Taxonomy" id="1849104"/>
    <lineage>
        <taxon>Bacteria</taxon>
        <taxon>Pseudomonadati</taxon>
        <taxon>Pseudomonadota</taxon>
        <taxon>Alphaproteobacteria</taxon>
        <taxon>Hyphomicrobiales</taxon>
        <taxon>Phyllobacteriaceae</taxon>
        <taxon>Neoaquamicrobium</taxon>
    </lineage>
</organism>
<gene>
    <name evidence="1" type="ORF">V1479_21510</name>
</gene>
<dbReference type="EMBL" id="JAZHFV010000007">
    <property type="protein sequence ID" value="MEX4009899.1"/>
    <property type="molecule type" value="Genomic_DNA"/>
</dbReference>
<accession>A0ABV3X0V2</accession>
<name>A0ABV3X0V2_9HYPH</name>
<protein>
    <recommendedName>
        <fullName evidence="3">Ligand-binding SRPBCC domain-containing protein</fullName>
    </recommendedName>
</protein>
<comment type="caution">
    <text evidence="1">The sequence shown here is derived from an EMBL/GenBank/DDBJ whole genome shotgun (WGS) entry which is preliminary data.</text>
</comment>
<evidence type="ECO:0000313" key="1">
    <source>
        <dbReference type="EMBL" id="MEX4009899.1"/>
    </source>
</evidence>
<proteinExistence type="predicted"/>
<reference evidence="1 2" key="1">
    <citation type="submission" date="2024-01" db="EMBL/GenBank/DDBJ databases">
        <title>New evidence supports the origin of RcGTA from prophage.</title>
        <authorList>
            <person name="Xu Y."/>
            <person name="Liu B."/>
            <person name="Chen F."/>
        </authorList>
    </citation>
    <scope>NUCLEOTIDE SEQUENCE [LARGE SCALE GENOMIC DNA]</scope>
    <source>
        <strain evidence="1 2">CBW1107-2</strain>
    </source>
</reference>
<dbReference type="RefSeq" id="WP_368804689.1">
    <property type="nucleotide sequence ID" value="NZ_JAZHFV010000007.1"/>
</dbReference>
<evidence type="ECO:0000313" key="2">
    <source>
        <dbReference type="Proteomes" id="UP001559025"/>
    </source>
</evidence>
<evidence type="ECO:0008006" key="3">
    <source>
        <dbReference type="Google" id="ProtNLM"/>
    </source>
</evidence>
<keyword evidence="2" id="KW-1185">Reference proteome</keyword>
<dbReference type="Proteomes" id="UP001559025">
    <property type="component" value="Unassembled WGS sequence"/>
</dbReference>